<reference evidence="15" key="1">
    <citation type="submission" date="2021-02" db="EMBL/GenBank/DDBJ databases">
        <authorList>
            <person name="Dougan E. K."/>
            <person name="Rhodes N."/>
            <person name="Thang M."/>
            <person name="Chan C."/>
        </authorList>
    </citation>
    <scope>NUCLEOTIDE SEQUENCE</scope>
</reference>
<dbReference type="InterPro" id="IPR011127">
    <property type="entry name" value="Dala_Dala_lig_N"/>
</dbReference>
<dbReference type="NCBIfam" id="TIGR01205">
    <property type="entry name" value="D_ala_D_alaTIGR"/>
    <property type="match status" value="1"/>
</dbReference>
<dbReference type="GO" id="GO:0008360">
    <property type="term" value="P:regulation of cell shape"/>
    <property type="evidence" value="ECO:0007669"/>
    <property type="project" value="UniProtKB-KW"/>
</dbReference>
<dbReference type="PROSITE" id="PS00843">
    <property type="entry name" value="DALA_DALA_LIGASE_1"/>
    <property type="match status" value="1"/>
</dbReference>
<dbReference type="NCBIfam" id="NF002528">
    <property type="entry name" value="PRK01966.1-4"/>
    <property type="match status" value="1"/>
</dbReference>
<keyword evidence="7 13" id="KW-0067">ATP-binding</keyword>
<evidence type="ECO:0000256" key="10">
    <source>
        <dbReference type="ARBA" id="ARBA00022984"/>
    </source>
</evidence>
<dbReference type="InterPro" id="IPR009006">
    <property type="entry name" value="Ala_racemase/Decarboxylase_C"/>
</dbReference>
<dbReference type="PIRSF" id="PIRSF039102">
    <property type="entry name" value="Ddl/VanB"/>
    <property type="match status" value="1"/>
</dbReference>
<dbReference type="EMBL" id="CAJNJA010068537">
    <property type="protein sequence ID" value="CAE7895106.1"/>
    <property type="molecule type" value="Genomic_DNA"/>
</dbReference>
<dbReference type="GO" id="GO:0005829">
    <property type="term" value="C:cytosol"/>
    <property type="evidence" value="ECO:0007669"/>
    <property type="project" value="TreeGrafter"/>
</dbReference>
<dbReference type="Gene3D" id="3.30.470.20">
    <property type="entry name" value="ATP-grasp fold, B domain"/>
    <property type="match status" value="1"/>
</dbReference>
<comment type="caution">
    <text evidence="15">The sequence shown here is derived from an EMBL/GenBank/DDBJ whole genome shotgun (WGS) entry which is preliminary data.</text>
</comment>
<dbReference type="InterPro" id="IPR005905">
    <property type="entry name" value="D_ala_D_ala"/>
</dbReference>
<evidence type="ECO:0000259" key="14">
    <source>
        <dbReference type="PROSITE" id="PS50975"/>
    </source>
</evidence>
<dbReference type="SUPFAM" id="SSF56059">
    <property type="entry name" value="Glutathione synthetase ATP-binding domain-like"/>
    <property type="match status" value="1"/>
</dbReference>
<dbReference type="PROSITE" id="PS50975">
    <property type="entry name" value="ATP_GRASP"/>
    <property type="match status" value="1"/>
</dbReference>
<keyword evidence="4" id="KW-0436">Ligase</keyword>
<dbReference type="Pfam" id="PF07478">
    <property type="entry name" value="Dala_Dala_lig_C"/>
    <property type="match status" value="1"/>
</dbReference>
<evidence type="ECO:0000313" key="15">
    <source>
        <dbReference type="EMBL" id="CAE7895106.1"/>
    </source>
</evidence>
<dbReference type="GO" id="GO:0071555">
    <property type="term" value="P:cell wall organization"/>
    <property type="evidence" value="ECO:0007669"/>
    <property type="project" value="UniProtKB-KW"/>
</dbReference>
<evidence type="ECO:0000256" key="5">
    <source>
        <dbReference type="ARBA" id="ARBA00022723"/>
    </source>
</evidence>
<dbReference type="PANTHER" id="PTHR23132:SF25">
    <property type="entry name" value="D-ALANINE--D-ALANINE LIGASE A"/>
    <property type="match status" value="1"/>
</dbReference>
<gene>
    <name evidence="15" type="primary">ddlA</name>
    <name evidence="15" type="ORF">SNEC2469_LOCUS29931</name>
</gene>
<dbReference type="InterPro" id="IPR011095">
    <property type="entry name" value="Dala_Dala_lig_C"/>
</dbReference>
<comment type="cofactor">
    <cofactor evidence="2">
        <name>Mg(2+)</name>
        <dbReference type="ChEBI" id="CHEBI:18420"/>
    </cofactor>
</comment>
<keyword evidence="8" id="KW-0460">Magnesium</keyword>
<dbReference type="InterPro" id="IPR016185">
    <property type="entry name" value="PreATP-grasp_dom_sf"/>
</dbReference>
<evidence type="ECO:0000256" key="12">
    <source>
        <dbReference type="ARBA" id="ARBA00023316"/>
    </source>
</evidence>
<evidence type="ECO:0000256" key="1">
    <source>
        <dbReference type="ARBA" id="ARBA00001936"/>
    </source>
</evidence>
<dbReference type="Proteomes" id="UP000601435">
    <property type="component" value="Unassembled WGS sequence"/>
</dbReference>
<comment type="similarity">
    <text evidence="3">Belongs to the D-alanine--D-alanine ligase family.</text>
</comment>
<keyword evidence="5" id="KW-0479">Metal-binding</keyword>
<evidence type="ECO:0000256" key="6">
    <source>
        <dbReference type="ARBA" id="ARBA00022741"/>
    </source>
</evidence>
<evidence type="ECO:0000256" key="7">
    <source>
        <dbReference type="ARBA" id="ARBA00022840"/>
    </source>
</evidence>
<dbReference type="Gene3D" id="3.40.50.20">
    <property type="match status" value="1"/>
</dbReference>
<evidence type="ECO:0000313" key="16">
    <source>
        <dbReference type="Proteomes" id="UP000601435"/>
    </source>
</evidence>
<dbReference type="OrthoDB" id="2013972at2759"/>
<dbReference type="Gene3D" id="3.30.1490.20">
    <property type="entry name" value="ATP-grasp fold, A domain"/>
    <property type="match status" value="1"/>
</dbReference>
<evidence type="ECO:0000256" key="8">
    <source>
        <dbReference type="ARBA" id="ARBA00022842"/>
    </source>
</evidence>
<dbReference type="InterPro" id="IPR011761">
    <property type="entry name" value="ATP-grasp"/>
</dbReference>
<evidence type="ECO:0000256" key="13">
    <source>
        <dbReference type="PROSITE-ProRule" id="PRU00409"/>
    </source>
</evidence>
<evidence type="ECO:0000256" key="11">
    <source>
        <dbReference type="ARBA" id="ARBA00023211"/>
    </source>
</evidence>
<dbReference type="GO" id="GO:0008716">
    <property type="term" value="F:D-alanine-D-alanine ligase activity"/>
    <property type="evidence" value="ECO:0007669"/>
    <property type="project" value="InterPro"/>
</dbReference>
<dbReference type="SUPFAM" id="SSF50621">
    <property type="entry name" value="Alanine racemase C-terminal domain-like"/>
    <property type="match status" value="1"/>
</dbReference>
<keyword evidence="10" id="KW-0573">Peptidoglycan synthesis</keyword>
<keyword evidence="12" id="KW-0961">Cell wall biogenesis/degradation</keyword>
<dbReference type="HAMAP" id="MF_00047">
    <property type="entry name" value="Dala_Dala_lig"/>
    <property type="match status" value="1"/>
</dbReference>
<dbReference type="SUPFAM" id="SSF52440">
    <property type="entry name" value="PreATP-grasp domain"/>
    <property type="match status" value="1"/>
</dbReference>
<dbReference type="GO" id="GO:0046872">
    <property type="term" value="F:metal ion binding"/>
    <property type="evidence" value="ECO:0007669"/>
    <property type="project" value="UniProtKB-KW"/>
</dbReference>
<keyword evidence="6 13" id="KW-0547">Nucleotide-binding</keyword>
<keyword evidence="16" id="KW-1185">Reference proteome</keyword>
<dbReference type="Gene3D" id="2.40.37.10">
    <property type="entry name" value="Lyase, Ornithine Decarboxylase, Chain A, domain 1"/>
    <property type="match status" value="1"/>
</dbReference>
<dbReference type="InterPro" id="IPR000291">
    <property type="entry name" value="D-Ala_lig_Van_CS"/>
</dbReference>
<accession>A0A813B937</accession>
<dbReference type="FunFam" id="3.30.470.20:FF:000008">
    <property type="entry name" value="D-alanine--D-alanine ligase"/>
    <property type="match status" value="1"/>
</dbReference>
<comment type="cofactor">
    <cofactor evidence="1">
        <name>Mn(2+)</name>
        <dbReference type="ChEBI" id="CHEBI:29035"/>
    </cofactor>
</comment>
<dbReference type="PROSITE" id="PS00844">
    <property type="entry name" value="DALA_DALA_LIGASE_2"/>
    <property type="match status" value="1"/>
</dbReference>
<protein>
    <submittedName>
        <fullName evidence="15">DdlA protein</fullName>
    </submittedName>
</protein>
<sequence>MADVAEGDLLVVMSAGAYGAVMSSTYNTRPLIAEVLVDGGKWHVVRPRQTLDELIGLDSVPEWVKARPRIGVLFGGRSAEHDVSIMSATNVLAALAPEKYEVLPIFVTRDGRWLASDFKNGVPVTPDSGAELCLLPGGKGRLLRLDQDGSVQELPHLDALFPVLHGLFGEDGSVQGLTSVARVALVGCGILGSATALDKRVTKQLLYAAEIPVARSLTIQVDRVPSHSELEATLGLPAFVKPARQGSSVGVSKVETASEYEAAVTNGFRHDDTLLAEEFIDGREIECSVLETIDGDLFVSRPGEIVTAEHLGFYSYEAKYIDSEGAIIEVPAQLPESVERNMRQLADRAFRALGCDGMARVDFFVTPDFRVLVNEVNTIPGFTDISMYAKAMAVSGVPYPELLDQLIEHGLRRGMRDRNEPVSAEHRVDVVG</sequence>
<dbReference type="InterPro" id="IPR013815">
    <property type="entry name" value="ATP_grasp_subdomain_1"/>
</dbReference>
<dbReference type="AlphaFoldDB" id="A0A813B937"/>
<organism evidence="15 16">
    <name type="scientific">Symbiodinium necroappetens</name>
    <dbReference type="NCBI Taxonomy" id="1628268"/>
    <lineage>
        <taxon>Eukaryota</taxon>
        <taxon>Sar</taxon>
        <taxon>Alveolata</taxon>
        <taxon>Dinophyceae</taxon>
        <taxon>Suessiales</taxon>
        <taxon>Symbiodiniaceae</taxon>
        <taxon>Symbiodinium</taxon>
    </lineage>
</organism>
<evidence type="ECO:0000256" key="9">
    <source>
        <dbReference type="ARBA" id="ARBA00022960"/>
    </source>
</evidence>
<evidence type="ECO:0000256" key="3">
    <source>
        <dbReference type="ARBA" id="ARBA00010871"/>
    </source>
</evidence>
<dbReference type="Pfam" id="PF01820">
    <property type="entry name" value="Dala_Dala_lig_N"/>
    <property type="match status" value="1"/>
</dbReference>
<name>A0A813B937_9DINO</name>
<dbReference type="PANTHER" id="PTHR23132">
    <property type="entry name" value="D-ALANINE--D-ALANINE LIGASE"/>
    <property type="match status" value="1"/>
</dbReference>
<keyword evidence="9" id="KW-0133">Cell shape</keyword>
<evidence type="ECO:0000256" key="2">
    <source>
        <dbReference type="ARBA" id="ARBA00001946"/>
    </source>
</evidence>
<dbReference type="GO" id="GO:0005524">
    <property type="term" value="F:ATP binding"/>
    <property type="evidence" value="ECO:0007669"/>
    <property type="project" value="UniProtKB-UniRule"/>
</dbReference>
<feature type="domain" description="ATP-grasp" evidence="14">
    <location>
        <begin position="203"/>
        <end position="408"/>
    </location>
</feature>
<keyword evidence="11" id="KW-0464">Manganese</keyword>
<proteinExistence type="inferred from homology"/>
<evidence type="ECO:0000256" key="4">
    <source>
        <dbReference type="ARBA" id="ARBA00022598"/>
    </source>
</evidence>